<evidence type="ECO:0008006" key="3">
    <source>
        <dbReference type="Google" id="ProtNLM"/>
    </source>
</evidence>
<name>A0A1J5Q9C1_9ZZZZ</name>
<accession>A0A1J5Q9C1</accession>
<reference evidence="2" key="1">
    <citation type="submission" date="2016-10" db="EMBL/GenBank/DDBJ databases">
        <title>Sequence of Gallionella enrichment culture.</title>
        <authorList>
            <person name="Poehlein A."/>
            <person name="Muehling M."/>
            <person name="Daniel R."/>
        </authorList>
    </citation>
    <scope>NUCLEOTIDE SEQUENCE</scope>
</reference>
<proteinExistence type="predicted"/>
<organism evidence="2">
    <name type="scientific">mine drainage metagenome</name>
    <dbReference type="NCBI Taxonomy" id="410659"/>
    <lineage>
        <taxon>unclassified sequences</taxon>
        <taxon>metagenomes</taxon>
        <taxon>ecological metagenomes</taxon>
    </lineage>
</organism>
<protein>
    <recommendedName>
        <fullName evidence="3">Lipoprotein</fullName>
    </recommendedName>
</protein>
<comment type="caution">
    <text evidence="2">The sequence shown here is derived from an EMBL/GenBank/DDBJ whole genome shotgun (WGS) entry which is preliminary data.</text>
</comment>
<feature type="region of interest" description="Disordered" evidence="1">
    <location>
        <begin position="32"/>
        <end position="51"/>
    </location>
</feature>
<evidence type="ECO:0000313" key="2">
    <source>
        <dbReference type="EMBL" id="OIQ80225.1"/>
    </source>
</evidence>
<sequence length="168" mass="17364">MSGHSSPRIGTAVAIILTMLFAVSVTACQITPSKSASPKQSPTSTPTPSTTFTPCPVVADWPVKPIAADVLAAVTKYYAEKHLTPITIYKNDQVILDVKEQSVGVHTCLNPGGGTAGYVGAVPLTAAAAVMVYVKHKPYPGTETPSNFVTLAQMPGVGWTVVAEGTGP</sequence>
<dbReference type="AlphaFoldDB" id="A0A1J5Q9C1"/>
<dbReference type="EMBL" id="MLJW01001091">
    <property type="protein sequence ID" value="OIQ80225.1"/>
    <property type="molecule type" value="Genomic_DNA"/>
</dbReference>
<evidence type="ECO:0000256" key="1">
    <source>
        <dbReference type="SAM" id="MobiDB-lite"/>
    </source>
</evidence>
<gene>
    <name evidence="2" type="ORF">GALL_380270</name>
</gene>